<keyword evidence="1" id="KW-0449">Lipoprotein</keyword>
<evidence type="ECO:0000313" key="1">
    <source>
        <dbReference type="EMBL" id="XSF52954.1"/>
    </source>
</evidence>
<proteinExistence type="predicted"/>
<protein>
    <submittedName>
        <fullName evidence="1">YnfC family lipoprotein</fullName>
    </submittedName>
</protein>
<accession>A0ACD5IN48</accession>
<organism evidence="1 2">
    <name type="scientific">Cronobacter turicensis</name>
    <dbReference type="NCBI Taxonomy" id="413502"/>
    <lineage>
        <taxon>Bacteria</taxon>
        <taxon>Pseudomonadati</taxon>
        <taxon>Pseudomonadota</taxon>
        <taxon>Gammaproteobacteria</taxon>
        <taxon>Enterobacterales</taxon>
        <taxon>Enterobacteriaceae</taxon>
        <taxon>Cronobacter</taxon>
    </lineage>
</organism>
<dbReference type="EMBL" id="CP187984">
    <property type="protein sequence ID" value="XSF52954.1"/>
    <property type="molecule type" value="Genomic_DNA"/>
</dbReference>
<sequence length="288" mass="32482">MLFTFLCIIRCAQACFLCLCRSPGRAVLQVDLIRLFCYFWLFITGKAIKMALIKNVLALTTGLLACNALAAENYIPSLYNFSVMYDFNPVRGHVKTLTTAVRSETENFSITLTLSPQGCIEQFERSGDGAYGNIALKRQGNNLTGTFDNSPLSYVIDNQCNLVSMTDKYGVKTFKLNNAGLIEQTMANSEKFSVYRYIAGDSFAGSEYYLNDKVATYSDVTYSDIHNKPLDFKMKTVFGQEYTVYGESTCLYDDRKVPRECTAITKKVRDDKVAQENHYSSKTAVTWY</sequence>
<reference evidence="1" key="1">
    <citation type="submission" date="2025-05" db="EMBL/GenBank/DDBJ databases">
        <title>FDA Reference Genome datasets for Cronobacter.</title>
        <authorList>
            <person name="Gopinath G.R."/>
        </authorList>
    </citation>
    <scope>NUCLEOTIDE SEQUENCE</scope>
    <source>
        <strain evidence="1">MOD1-Sh41s</strain>
    </source>
</reference>
<dbReference type="Proteomes" id="UP000244623">
    <property type="component" value="Chromosome"/>
</dbReference>
<name>A0ACD5IN48_9ENTR</name>
<evidence type="ECO:0000313" key="2">
    <source>
        <dbReference type="Proteomes" id="UP000244623"/>
    </source>
</evidence>
<gene>
    <name evidence="1" type="ORF">BS411_013355</name>
</gene>